<dbReference type="InterPro" id="IPR036388">
    <property type="entry name" value="WH-like_DNA-bd_sf"/>
</dbReference>
<dbReference type="eggNOG" id="COG2909">
    <property type="taxonomic scope" value="Bacteria"/>
</dbReference>
<dbReference type="InterPro" id="IPR000792">
    <property type="entry name" value="Tscrpt_reg_LuxR_C"/>
</dbReference>
<keyword evidence="1" id="KW-0805">Transcription regulation</keyword>
<dbReference type="Gene3D" id="1.10.10.10">
    <property type="entry name" value="Winged helix-like DNA-binding domain superfamily/Winged helix DNA-binding domain"/>
    <property type="match status" value="1"/>
</dbReference>
<gene>
    <name evidence="5" type="ORF">H924_10075</name>
</gene>
<dbReference type="EMBL" id="CP004354">
    <property type="protein sequence ID" value="AGG67451.1"/>
    <property type="molecule type" value="Genomic_DNA"/>
</dbReference>
<evidence type="ECO:0000259" key="4">
    <source>
        <dbReference type="PROSITE" id="PS50043"/>
    </source>
</evidence>
<protein>
    <submittedName>
        <fullName evidence="5">LuxR family transcriptional regulator</fullName>
    </submittedName>
</protein>
<keyword evidence="3" id="KW-0804">Transcription</keyword>
<dbReference type="SUPFAM" id="SSF52540">
    <property type="entry name" value="P-loop containing nucleoside triphosphate hydrolases"/>
    <property type="match status" value="1"/>
</dbReference>
<dbReference type="InterPro" id="IPR016032">
    <property type="entry name" value="Sig_transdc_resp-reg_C-effctor"/>
</dbReference>
<dbReference type="HOGENOM" id="CLU_006850_3_0_11"/>
<evidence type="ECO:0000256" key="2">
    <source>
        <dbReference type="ARBA" id="ARBA00023125"/>
    </source>
</evidence>
<evidence type="ECO:0000313" key="6">
    <source>
        <dbReference type="Proteomes" id="UP000011760"/>
    </source>
</evidence>
<dbReference type="RefSeq" id="WP_015651881.1">
    <property type="nucleotide sequence ID" value="NC_020506.1"/>
</dbReference>
<dbReference type="Pfam" id="PF00196">
    <property type="entry name" value="GerE"/>
    <property type="match status" value="1"/>
</dbReference>
<dbReference type="PROSITE" id="PS00622">
    <property type="entry name" value="HTH_LUXR_1"/>
    <property type="match status" value="1"/>
</dbReference>
<dbReference type="InterPro" id="IPR011990">
    <property type="entry name" value="TPR-like_helical_dom_sf"/>
</dbReference>
<dbReference type="SUPFAM" id="SSF46894">
    <property type="entry name" value="C-terminal effector domain of the bipartite response regulators"/>
    <property type="match status" value="1"/>
</dbReference>
<keyword evidence="2" id="KW-0238">DNA-binding</keyword>
<dbReference type="PANTHER" id="PTHR44688:SF16">
    <property type="entry name" value="DNA-BINDING TRANSCRIPTIONAL ACTIVATOR DEVR_DOSR"/>
    <property type="match status" value="1"/>
</dbReference>
<dbReference type="SMART" id="SM00421">
    <property type="entry name" value="HTH_LUXR"/>
    <property type="match status" value="1"/>
</dbReference>
<dbReference type="OrthoDB" id="134933at2"/>
<dbReference type="CDD" id="cd06170">
    <property type="entry name" value="LuxR_C_like"/>
    <property type="match status" value="1"/>
</dbReference>
<evidence type="ECO:0000256" key="1">
    <source>
        <dbReference type="ARBA" id="ARBA00023015"/>
    </source>
</evidence>
<dbReference type="Gene3D" id="1.25.40.10">
    <property type="entry name" value="Tetratricopeptide repeat domain"/>
    <property type="match status" value="1"/>
</dbReference>
<proteinExistence type="predicted"/>
<dbReference type="PANTHER" id="PTHR44688">
    <property type="entry name" value="DNA-BINDING TRANSCRIPTIONAL ACTIVATOR DEVR_DOSR"/>
    <property type="match status" value="1"/>
</dbReference>
<sequence length="696" mass="75995">MLSTSLLPRRQLLLRRLLAEFTTDKRGRFLVVTGPQGVNKEHFIRELAAELGEFEVIHALRSTPKLPIVVADEVHLANPEDLKTALDLVHGQGLMVLATVPHRIDGATDVLALPPLTVAETAALARQIVGHCTPTTAHRLHDAAGGLPQLIRELLDAHPIDHWSSDRPSIAIPEHWKTSVNIKDPVLRQVASHPFFEGCPLGDLAADDLVDAGTLSFEDGTLRFVHPAERSLVKAFTPPSQSISRSEWETTQAGVAKLIRAGDLPLARLHVAALPLEEAPEERAYLALYEGRDFAHSLPSSPLTAFHGLASWNPAALHGVNPTFDMFVQALESGSYSPAPYPEAVRDQQIHDLLSGWLALVYDDPLTAKKLLSRRRTGDSELLSLWQTAFLARAHYVLGEFHDAAAVVERGLATGDRTGASLMEPVHLWTGAQVAAMTGRQELAHHYLQRLTVPEDSFLIQKLSAAMGKLITASMTSDTRAAALAGERMAAIVYTTNTQQPGFWPWEDMYALSLIRNGRIDAAAAVMDGIPESTIPSLRARNLVPQANIQIQRGATARGVKMLSEAVDAITSVNMPAYEARILFEYGLVLRRMGRRSQASEMFTRAEEVFLAMGAVSLAARCAGEKKVAGVGQRRSAQGLTPQEEQITALVLDGCSNQEVARELSLSAKTVEYHLTRVYKKFSVSSRAELRSLLLS</sequence>
<dbReference type="AlphaFoldDB" id="M1TTE0"/>
<reference evidence="5 6" key="1">
    <citation type="submission" date="2013-02" db="EMBL/GenBank/DDBJ databases">
        <title>The complete genome sequence of Corynebacterium callunae DSM 20147.</title>
        <authorList>
            <person name="Ruckert C."/>
            <person name="Albersmeier A."/>
            <person name="Kalinowski J."/>
        </authorList>
    </citation>
    <scope>NUCLEOTIDE SEQUENCE [LARGE SCALE GENOMIC DNA]</scope>
    <source>
        <strain evidence="5 6">DSM 20147</strain>
    </source>
</reference>
<dbReference type="eggNOG" id="COG4335">
    <property type="taxonomic scope" value="Bacteria"/>
</dbReference>
<keyword evidence="6" id="KW-1185">Reference proteome</keyword>
<name>M1TTE0_9CORY</name>
<dbReference type="KEGG" id="ccn:H924_10075"/>
<evidence type="ECO:0000256" key="3">
    <source>
        <dbReference type="ARBA" id="ARBA00023163"/>
    </source>
</evidence>
<dbReference type="Proteomes" id="UP000011760">
    <property type="component" value="Chromosome"/>
</dbReference>
<dbReference type="STRING" id="1121353.H924_10075"/>
<dbReference type="PATRIC" id="fig|1121353.3.peg.2055"/>
<dbReference type="GO" id="GO:0003677">
    <property type="term" value="F:DNA binding"/>
    <property type="evidence" value="ECO:0007669"/>
    <property type="project" value="UniProtKB-KW"/>
</dbReference>
<evidence type="ECO:0000313" key="5">
    <source>
        <dbReference type="EMBL" id="AGG67451.1"/>
    </source>
</evidence>
<dbReference type="GO" id="GO:0006355">
    <property type="term" value="P:regulation of DNA-templated transcription"/>
    <property type="evidence" value="ECO:0007669"/>
    <property type="project" value="InterPro"/>
</dbReference>
<dbReference type="PRINTS" id="PR00038">
    <property type="entry name" value="HTHLUXR"/>
</dbReference>
<dbReference type="PROSITE" id="PS50043">
    <property type="entry name" value="HTH_LUXR_2"/>
    <property type="match status" value="1"/>
</dbReference>
<feature type="domain" description="HTH luxR-type" evidence="4">
    <location>
        <begin position="633"/>
        <end position="696"/>
    </location>
</feature>
<organism evidence="5 6">
    <name type="scientific">Corynebacterium callunae DSM 20147</name>
    <dbReference type="NCBI Taxonomy" id="1121353"/>
    <lineage>
        <taxon>Bacteria</taxon>
        <taxon>Bacillati</taxon>
        <taxon>Actinomycetota</taxon>
        <taxon>Actinomycetes</taxon>
        <taxon>Mycobacteriales</taxon>
        <taxon>Corynebacteriaceae</taxon>
        <taxon>Corynebacterium</taxon>
    </lineage>
</organism>
<dbReference type="InterPro" id="IPR027417">
    <property type="entry name" value="P-loop_NTPase"/>
</dbReference>
<accession>M1TTE0</accession>